<dbReference type="SUPFAM" id="SSF81383">
    <property type="entry name" value="F-box domain"/>
    <property type="match status" value="1"/>
</dbReference>
<reference evidence="2" key="1">
    <citation type="journal article" date="2020" name="Nat. Commun.">
        <title>Large-scale genome sequencing of mycorrhizal fungi provides insights into the early evolution of symbiotic traits.</title>
        <authorList>
            <person name="Miyauchi S."/>
            <person name="Kiss E."/>
            <person name="Kuo A."/>
            <person name="Drula E."/>
            <person name="Kohler A."/>
            <person name="Sanchez-Garcia M."/>
            <person name="Morin E."/>
            <person name="Andreopoulos B."/>
            <person name="Barry K.W."/>
            <person name="Bonito G."/>
            <person name="Buee M."/>
            <person name="Carver A."/>
            <person name="Chen C."/>
            <person name="Cichocki N."/>
            <person name="Clum A."/>
            <person name="Culley D."/>
            <person name="Crous P.W."/>
            <person name="Fauchery L."/>
            <person name="Girlanda M."/>
            <person name="Hayes R.D."/>
            <person name="Keri Z."/>
            <person name="LaButti K."/>
            <person name="Lipzen A."/>
            <person name="Lombard V."/>
            <person name="Magnuson J."/>
            <person name="Maillard F."/>
            <person name="Murat C."/>
            <person name="Nolan M."/>
            <person name="Ohm R.A."/>
            <person name="Pangilinan J."/>
            <person name="Pereira M.F."/>
            <person name="Perotto S."/>
            <person name="Peter M."/>
            <person name="Pfister S."/>
            <person name="Riley R."/>
            <person name="Sitrit Y."/>
            <person name="Stielow J.B."/>
            <person name="Szollosi G."/>
            <person name="Zifcakova L."/>
            <person name="Stursova M."/>
            <person name="Spatafora J.W."/>
            <person name="Tedersoo L."/>
            <person name="Vaario L.M."/>
            <person name="Yamada A."/>
            <person name="Yan M."/>
            <person name="Wang P."/>
            <person name="Xu J."/>
            <person name="Bruns T."/>
            <person name="Baldrian P."/>
            <person name="Vilgalys R."/>
            <person name="Dunand C."/>
            <person name="Henrissat B."/>
            <person name="Grigoriev I.V."/>
            <person name="Hibbett D."/>
            <person name="Nagy L.G."/>
            <person name="Martin F.M."/>
        </authorList>
    </citation>
    <scope>NUCLEOTIDE SEQUENCE</scope>
    <source>
        <strain evidence="2">UH-Tt-Lm1</strain>
    </source>
</reference>
<evidence type="ECO:0000313" key="3">
    <source>
        <dbReference type="Proteomes" id="UP000736335"/>
    </source>
</evidence>
<dbReference type="Proteomes" id="UP000736335">
    <property type="component" value="Unassembled WGS sequence"/>
</dbReference>
<reference evidence="2" key="2">
    <citation type="submission" date="2020-11" db="EMBL/GenBank/DDBJ databases">
        <authorList>
            <consortium name="DOE Joint Genome Institute"/>
            <person name="Kuo A."/>
            <person name="Miyauchi S."/>
            <person name="Kiss E."/>
            <person name="Drula E."/>
            <person name="Kohler A."/>
            <person name="Sanchez-Garcia M."/>
            <person name="Andreopoulos B."/>
            <person name="Barry K.W."/>
            <person name="Bonito G."/>
            <person name="Buee M."/>
            <person name="Carver A."/>
            <person name="Chen C."/>
            <person name="Cichocki N."/>
            <person name="Clum A."/>
            <person name="Culley D."/>
            <person name="Crous P.W."/>
            <person name="Fauchery L."/>
            <person name="Girlanda M."/>
            <person name="Hayes R."/>
            <person name="Keri Z."/>
            <person name="Labutti K."/>
            <person name="Lipzen A."/>
            <person name="Lombard V."/>
            <person name="Magnuson J."/>
            <person name="Maillard F."/>
            <person name="Morin E."/>
            <person name="Murat C."/>
            <person name="Nolan M."/>
            <person name="Ohm R."/>
            <person name="Pangilinan J."/>
            <person name="Pereira M."/>
            <person name="Perotto S."/>
            <person name="Peter M."/>
            <person name="Riley R."/>
            <person name="Sitrit Y."/>
            <person name="Stielow B."/>
            <person name="Szollosi G."/>
            <person name="Zifcakova L."/>
            <person name="Stursova M."/>
            <person name="Spatafora J.W."/>
            <person name="Tedersoo L."/>
            <person name="Vaario L.-M."/>
            <person name="Yamada A."/>
            <person name="Yan M."/>
            <person name="Wang P."/>
            <person name="Xu J."/>
            <person name="Bruns T."/>
            <person name="Baldrian P."/>
            <person name="Vilgalys R."/>
            <person name="Henrissat B."/>
            <person name="Grigoriev I.V."/>
            <person name="Hibbett D."/>
            <person name="Nagy L.G."/>
            <person name="Martin F.M."/>
        </authorList>
    </citation>
    <scope>NUCLEOTIDE SEQUENCE</scope>
    <source>
        <strain evidence="2">UH-Tt-Lm1</strain>
    </source>
</reference>
<dbReference type="EMBL" id="WIUZ02000003">
    <property type="protein sequence ID" value="KAF9789288.1"/>
    <property type="molecule type" value="Genomic_DNA"/>
</dbReference>
<feature type="non-terminal residue" evidence="2">
    <location>
        <position position="52"/>
    </location>
</feature>
<accession>A0A9P6HKX8</accession>
<proteinExistence type="predicted"/>
<gene>
    <name evidence="2" type="ORF">BJ322DRAFT_975360</name>
</gene>
<evidence type="ECO:0000313" key="2">
    <source>
        <dbReference type="EMBL" id="KAF9789288.1"/>
    </source>
</evidence>
<evidence type="ECO:0000259" key="1">
    <source>
        <dbReference type="Pfam" id="PF12937"/>
    </source>
</evidence>
<comment type="caution">
    <text evidence="2">The sequence shown here is derived from an EMBL/GenBank/DDBJ whole genome shotgun (WGS) entry which is preliminary data.</text>
</comment>
<dbReference type="Pfam" id="PF12937">
    <property type="entry name" value="F-box-like"/>
    <property type="match status" value="1"/>
</dbReference>
<dbReference type="AlphaFoldDB" id="A0A9P6HKX8"/>
<dbReference type="Gene3D" id="1.20.1280.50">
    <property type="match status" value="1"/>
</dbReference>
<keyword evidence="3" id="KW-1185">Reference proteome</keyword>
<feature type="domain" description="F-box" evidence="1">
    <location>
        <begin position="7"/>
        <end position="38"/>
    </location>
</feature>
<sequence>ETLMSDSRLPQEITDYILDLLHDEPKTLRQCCLVSRSWTPRTRKHIFGTVRL</sequence>
<organism evidence="2 3">
    <name type="scientific">Thelephora terrestris</name>
    <dbReference type="NCBI Taxonomy" id="56493"/>
    <lineage>
        <taxon>Eukaryota</taxon>
        <taxon>Fungi</taxon>
        <taxon>Dikarya</taxon>
        <taxon>Basidiomycota</taxon>
        <taxon>Agaricomycotina</taxon>
        <taxon>Agaricomycetes</taxon>
        <taxon>Thelephorales</taxon>
        <taxon>Thelephoraceae</taxon>
        <taxon>Thelephora</taxon>
    </lineage>
</organism>
<dbReference type="OrthoDB" id="2798901at2759"/>
<dbReference type="InterPro" id="IPR001810">
    <property type="entry name" value="F-box_dom"/>
</dbReference>
<name>A0A9P6HKX8_9AGAM</name>
<feature type="non-terminal residue" evidence="2">
    <location>
        <position position="1"/>
    </location>
</feature>
<protein>
    <recommendedName>
        <fullName evidence="1">F-box domain-containing protein</fullName>
    </recommendedName>
</protein>
<dbReference type="InterPro" id="IPR036047">
    <property type="entry name" value="F-box-like_dom_sf"/>
</dbReference>